<proteinExistence type="inferred from homology"/>
<dbReference type="SUPFAM" id="SSF57850">
    <property type="entry name" value="RING/U-box"/>
    <property type="match status" value="1"/>
</dbReference>
<dbReference type="Pfam" id="PF22999">
    <property type="entry name" value="LTN1_E3_ligase_6th"/>
    <property type="match status" value="1"/>
</dbReference>
<reference evidence="19" key="2">
    <citation type="journal article" date="2023" name="Science">
        <title>Genomic signatures of disease resistance in endangered staghorn corals.</title>
        <authorList>
            <person name="Vollmer S.V."/>
            <person name="Selwyn J.D."/>
            <person name="Despard B.A."/>
            <person name="Roesel C.L."/>
        </authorList>
    </citation>
    <scope>NUCLEOTIDE SEQUENCE</scope>
    <source>
        <strain evidence="19">K2</strain>
    </source>
</reference>
<keyword evidence="11 15" id="KW-0863">Zinc-finger</keyword>
<name>A0AAD9VDQ0_ACRCE</name>
<comment type="similarity">
    <text evidence="4 16">Belongs to the LTN1 family.</text>
</comment>
<evidence type="ECO:0000256" key="9">
    <source>
        <dbReference type="ARBA" id="ARBA00022723"/>
    </source>
</evidence>
<dbReference type="PANTHER" id="PTHR12389">
    <property type="entry name" value="ZINC FINGER PROTEIN 294"/>
    <property type="match status" value="1"/>
</dbReference>
<dbReference type="InterPro" id="IPR054477">
    <property type="entry name" value="LTN1_E3_ligase_6th"/>
</dbReference>
<feature type="region of interest" description="Disordered" evidence="17">
    <location>
        <begin position="1353"/>
        <end position="1381"/>
    </location>
</feature>
<evidence type="ECO:0000256" key="17">
    <source>
        <dbReference type="SAM" id="MobiDB-lite"/>
    </source>
</evidence>
<dbReference type="InterPro" id="IPR039795">
    <property type="entry name" value="LTN1/Rkr1"/>
</dbReference>
<evidence type="ECO:0000256" key="7">
    <source>
        <dbReference type="ARBA" id="ARBA00022490"/>
    </source>
</evidence>
<feature type="region of interest" description="Disordered" evidence="17">
    <location>
        <begin position="1"/>
        <end position="21"/>
    </location>
</feature>
<evidence type="ECO:0000256" key="2">
    <source>
        <dbReference type="ARBA" id="ARBA00004514"/>
    </source>
</evidence>
<dbReference type="GO" id="GO:0005829">
    <property type="term" value="C:cytosol"/>
    <property type="evidence" value="ECO:0007669"/>
    <property type="project" value="UniProtKB-SubCell"/>
</dbReference>
<evidence type="ECO:0000256" key="16">
    <source>
        <dbReference type="RuleBase" id="RU367090"/>
    </source>
</evidence>
<dbReference type="Proteomes" id="UP001249851">
    <property type="component" value="Unassembled WGS sequence"/>
</dbReference>
<dbReference type="SMART" id="SM00744">
    <property type="entry name" value="RINGv"/>
    <property type="match status" value="1"/>
</dbReference>
<keyword evidence="12 16" id="KW-0833">Ubl conjugation pathway</keyword>
<dbReference type="SUPFAM" id="SSF48371">
    <property type="entry name" value="ARM repeat"/>
    <property type="match status" value="1"/>
</dbReference>
<reference evidence="19" key="1">
    <citation type="journal article" date="2023" name="G3 (Bethesda)">
        <title>Whole genome assembly and annotation of the endangered Caribbean coral Acropora cervicornis.</title>
        <authorList>
            <person name="Selwyn J.D."/>
            <person name="Vollmer S.V."/>
        </authorList>
    </citation>
    <scope>NUCLEOTIDE SEQUENCE</scope>
    <source>
        <strain evidence="19">K2</strain>
    </source>
</reference>
<dbReference type="EC" id="2.3.2.27" evidence="5 16"/>
<evidence type="ECO:0000256" key="10">
    <source>
        <dbReference type="ARBA" id="ARBA00022737"/>
    </source>
</evidence>
<dbReference type="InterPro" id="IPR011016">
    <property type="entry name" value="Znf_RING-CH"/>
</dbReference>
<dbReference type="GO" id="GO:0008270">
    <property type="term" value="F:zinc ion binding"/>
    <property type="evidence" value="ECO:0007669"/>
    <property type="project" value="UniProtKB-KW"/>
</dbReference>
<dbReference type="GO" id="GO:0043023">
    <property type="term" value="F:ribosomal large subunit binding"/>
    <property type="evidence" value="ECO:0007669"/>
    <property type="project" value="TreeGrafter"/>
</dbReference>
<dbReference type="GO" id="GO:0061630">
    <property type="term" value="F:ubiquitin protein ligase activity"/>
    <property type="evidence" value="ECO:0007669"/>
    <property type="project" value="UniProtKB-UniRule"/>
</dbReference>
<keyword evidence="13 16" id="KW-0862">Zinc</keyword>
<evidence type="ECO:0000256" key="14">
    <source>
        <dbReference type="ARBA" id="ARBA00032366"/>
    </source>
</evidence>
<dbReference type="Pfam" id="PF13639">
    <property type="entry name" value="zf-RING_2"/>
    <property type="match status" value="1"/>
</dbReference>
<dbReference type="GO" id="GO:0072344">
    <property type="term" value="P:rescue of stalled ribosome"/>
    <property type="evidence" value="ECO:0007669"/>
    <property type="project" value="UniProtKB-UniRule"/>
</dbReference>
<organism evidence="19 20">
    <name type="scientific">Acropora cervicornis</name>
    <name type="common">Staghorn coral</name>
    <dbReference type="NCBI Taxonomy" id="6130"/>
    <lineage>
        <taxon>Eukaryota</taxon>
        <taxon>Metazoa</taxon>
        <taxon>Cnidaria</taxon>
        <taxon>Anthozoa</taxon>
        <taxon>Hexacorallia</taxon>
        <taxon>Scleractinia</taxon>
        <taxon>Astrocoeniina</taxon>
        <taxon>Acroporidae</taxon>
        <taxon>Acropora</taxon>
    </lineage>
</organism>
<evidence type="ECO:0000256" key="11">
    <source>
        <dbReference type="ARBA" id="ARBA00022771"/>
    </source>
</evidence>
<keyword evidence="9 16" id="KW-0479">Metal-binding</keyword>
<evidence type="ECO:0000259" key="18">
    <source>
        <dbReference type="PROSITE" id="PS50089"/>
    </source>
</evidence>
<protein>
    <recommendedName>
        <fullName evidence="6 16">E3 ubiquitin-protein ligase listerin</fullName>
        <ecNumber evidence="5 16">2.3.2.27</ecNumber>
    </recommendedName>
    <alternativeName>
        <fullName evidence="14 16">RING-type E3 ubiquitin transferase listerin</fullName>
    </alternativeName>
</protein>
<dbReference type="GO" id="GO:1990116">
    <property type="term" value="P:ribosome-associated ubiquitin-dependent protein catabolic process"/>
    <property type="evidence" value="ECO:0007669"/>
    <property type="project" value="UniProtKB-UniRule"/>
</dbReference>
<dbReference type="GO" id="GO:1990112">
    <property type="term" value="C:RQC complex"/>
    <property type="evidence" value="ECO:0007669"/>
    <property type="project" value="UniProtKB-UniRule"/>
</dbReference>
<dbReference type="PANTHER" id="PTHR12389:SF0">
    <property type="entry name" value="E3 UBIQUITIN-PROTEIN LIGASE LISTERIN"/>
    <property type="match status" value="1"/>
</dbReference>
<evidence type="ECO:0000256" key="15">
    <source>
        <dbReference type="PROSITE-ProRule" id="PRU00175"/>
    </source>
</evidence>
<accession>A0AAD9VDQ0</accession>
<dbReference type="PROSITE" id="PS50089">
    <property type="entry name" value="ZF_RING_2"/>
    <property type="match status" value="1"/>
</dbReference>
<keyword evidence="10" id="KW-0677">Repeat</keyword>
<dbReference type="InterPro" id="IPR054476">
    <property type="entry name" value="Ltn1_N"/>
</dbReference>
<dbReference type="EMBL" id="JARQWQ010000007">
    <property type="protein sequence ID" value="KAK2570768.1"/>
    <property type="molecule type" value="Genomic_DNA"/>
</dbReference>
<evidence type="ECO:0000256" key="4">
    <source>
        <dbReference type="ARBA" id="ARBA00007997"/>
    </source>
</evidence>
<dbReference type="FunFam" id="3.30.40.10:FF:000038">
    <property type="entry name" value="E3 ubiquitin-protein ligase listerin"/>
    <property type="match status" value="1"/>
</dbReference>
<feature type="compositionally biased region" description="Basic residues" evidence="17">
    <location>
        <begin position="1"/>
        <end position="11"/>
    </location>
</feature>
<evidence type="ECO:0000313" key="19">
    <source>
        <dbReference type="EMBL" id="KAK2570768.1"/>
    </source>
</evidence>
<dbReference type="InterPro" id="IPR039804">
    <property type="entry name" value="RING-CH-C4HC3_LTN1"/>
</dbReference>
<dbReference type="Pfam" id="PF23009">
    <property type="entry name" value="UBC_like"/>
    <property type="match status" value="1"/>
</dbReference>
<comment type="subcellular location">
    <subcellularLocation>
        <location evidence="2">Cytoplasm</location>
        <location evidence="2">Cytosol</location>
    </subcellularLocation>
</comment>
<comment type="pathway">
    <text evidence="3 16">Protein modification; protein ubiquitination.</text>
</comment>
<comment type="function">
    <text evidence="16">E3 ubiquitin-protein ligase. Component of the ribosome quality control complex (RQC), a ribosome-associated complex that mediates ubiquitination and extraction of incompletely synthesized nascent chains for proteasomal degradation.</text>
</comment>
<dbReference type="Pfam" id="PF24618">
    <property type="entry name" value="LTN1_E3_ligase_5th"/>
    <property type="match status" value="1"/>
</dbReference>
<comment type="catalytic activity">
    <reaction evidence="1 16">
        <text>S-ubiquitinyl-[E2 ubiquitin-conjugating enzyme]-L-cysteine + [acceptor protein]-L-lysine = [E2 ubiquitin-conjugating enzyme]-L-cysteine + N(6)-ubiquitinyl-[acceptor protein]-L-lysine.</text>
        <dbReference type="EC" id="2.3.2.27"/>
    </reaction>
</comment>
<dbReference type="InterPro" id="IPR013083">
    <property type="entry name" value="Znf_RING/FYVE/PHD"/>
</dbReference>
<evidence type="ECO:0000256" key="6">
    <source>
        <dbReference type="ARBA" id="ARBA00017157"/>
    </source>
</evidence>
<dbReference type="InterPro" id="IPR011989">
    <property type="entry name" value="ARM-like"/>
</dbReference>
<evidence type="ECO:0000256" key="3">
    <source>
        <dbReference type="ARBA" id="ARBA00004906"/>
    </source>
</evidence>
<feature type="domain" description="RING-type" evidence="18">
    <location>
        <begin position="1794"/>
        <end position="1841"/>
    </location>
</feature>
<evidence type="ECO:0000256" key="1">
    <source>
        <dbReference type="ARBA" id="ARBA00000900"/>
    </source>
</evidence>
<evidence type="ECO:0000256" key="5">
    <source>
        <dbReference type="ARBA" id="ARBA00012483"/>
    </source>
</evidence>
<dbReference type="InterPro" id="IPR016024">
    <property type="entry name" value="ARM-type_fold"/>
</dbReference>
<dbReference type="InterPro" id="IPR054478">
    <property type="entry name" value="LTN1_UBC"/>
</dbReference>
<comment type="caution">
    <text evidence="19">The sequence shown here is derived from an EMBL/GenBank/DDBJ whole genome shotgun (WGS) entry which is preliminary data.</text>
</comment>
<dbReference type="InterPro" id="IPR001841">
    <property type="entry name" value="Znf_RING"/>
</dbReference>
<evidence type="ECO:0000256" key="12">
    <source>
        <dbReference type="ARBA" id="ARBA00022786"/>
    </source>
</evidence>
<dbReference type="InterPro" id="IPR056241">
    <property type="entry name" value="LTN1_HEAT_5th"/>
</dbReference>
<evidence type="ECO:0000313" key="20">
    <source>
        <dbReference type="Proteomes" id="UP001249851"/>
    </source>
</evidence>
<dbReference type="Gene3D" id="1.25.10.10">
    <property type="entry name" value="Leucine-rich Repeat Variant"/>
    <property type="match status" value="1"/>
</dbReference>
<keyword evidence="20" id="KW-1185">Reference proteome</keyword>
<sequence length="1844" mass="207618">MSGKSKQRTKGNAKPSSSGRAAALISKDGTVGFVGFGGLMGTSGGSNLGYVPMATGSSEDFDASVDAEFRMVMRKLMKRDAVTKLKAIQEFADLCKNSTTDAVESALPFWPRNFNKLALDVDHRVREANQQAMEQLVLRVGRNLAPHLRYIIGPWLCSQFDTYPTVASAGRRSFLAAFSEEKQADVVLFCRKELFEFLQDNILTQTPSTLSDPKFVEEEDREARFYRVLSASILTLGKLISVTSEKAKEDMQEHYLNLLREKKFWKCARHKSPHVRGAVFSTVSIACEKIPLTMSSISCLVSPAVLSAMDDSDPAVCPQAWDAVLSVVKNVVDCWKQVNVRKAVLPKLWSVLKNGGSGCASIIFPNLLPFLSKIPAEVIGSGLGFYQEFFNNLQEGLAKERVQNSPSECTAVVSAFMECLRFCLVHGFDPEGSAYTVQEYLIKKQLLSVMESSLQKQSVKILQSNLYILVADLLSFLSMKSPNDSDTLKERPSEQFNQMLNWFWEGLSCLCLEHVKSINEKIDLEHISSVSLCLITLKNPTVKCKKLHKVAFAELSPKHLDSSLLKTGNGQHLSVTEASQEPDYVENLYNGRLLKFVCDICGLCLEEVTQANPFGHLIFLSNLVPQFASVQLVRILNNTSGNPSSLISDDSNDYCTLSEQFVKHTLFCWMKLPCKAFASTSKDQSMADLKSVFSDSRSVEHVLNIFCGIIKPLPEDKQEDLVSQAVQQNSSVIFLHQLVHQGLQSNVSGVVRWLESIEGTEKLTNLCKSLVVVVGQENLNSSTALPEDSRLTVWKLLKLCLVTSRSALRLPTTFLEEIFHHFLRILRQSELEGGQELLLLLHILVAFLNDCETNVSHVAELVPCAMDILVTVFKLELCDMPHFTERVSELLTETWQVGLKVFRHSLSEVDQTPSQTLLLKAAEVIHDKLTEIDTLDSVENLVVKAVSLLKDASNGDVERQDNITRKVFNVLSPNEKELSFLRNEFYSMGQWLLPPVLDRNLPVMSAVNDYLEFPNTLFSLANHQKIVVFTLSLARKLLATCHESPGSIGDIVTKDCLVGLWLEMCWLKRWCSCVLGNCDMKEKFGAFISDHVIYNLLLSLRSTSTHLLDHIKRKDWCQDLLTEALSRSRKEGFMWCLVLEGVLADLQQLGISYDPPLLIAEVQSFAALEEKECQTLTILLPWVDEIYELKIITEQFTRLIRDEKDESGYSRAFAVISSSLQQWFKQTNSTVEALLEYQLTLTGIMDELIQWNKANDRHLLINSPLDETASMSVLTLNLSVMRILEMAVLHCPRTMNNQQWDFILCSLAGWFQTCDENRSHLTTSLKCVALCCQACSLFCTVVKFFQKNTSKLHKPSVEGQPSDDSHDAESAFSESPAGFTGDVTECPQNLLDEWEEFFSWTLYSAVLKLFLFHADESQRARFEATLWSNRISESLGLAVVVTPLAVLKKHEFEGTPSKGVDQGSSKESQWLDDLMAHCLPLLKCNAHALQFAAYHLLSKLMTEISLFNAMDTVSEESEDEIVRSPPTPLLEMIDLTCSRMTEMVREAEVPFGEHLEMASDIEAQNTSLALMLAWKLLLKFFRSLPQEKRVEYAKYIKKNKMVDDLLQVLFRLLPFKMAGVVVAEDCELEIGGFTGQRTIQELARNVSYSLLQWMPAIVRQWWNGLDKRRASIVDKFTTSCITPRLCQREMDMVQNSPVRFDNMLVKTRPSAREVAALYTVEDMSIELVVKLASNHPLGVVSVESGKKIGIATAQWRSWILQMTTFLTHQNGSIMDGLILWKRNVDKRFEGVEDCMICFSVIHGSNYSLPKLSCKTCKKKFHSACLYKWFSTSNNATCPLCRNLF</sequence>
<dbReference type="Pfam" id="PF22958">
    <property type="entry name" value="Ltn1_1st"/>
    <property type="match status" value="1"/>
</dbReference>
<comment type="subunit">
    <text evidence="16">Component of the ribosome quality control complex (RQC).</text>
</comment>
<dbReference type="CDD" id="cd16491">
    <property type="entry name" value="RING-CH-C4HC3_LTN1"/>
    <property type="match status" value="1"/>
</dbReference>
<keyword evidence="7" id="KW-0963">Cytoplasm</keyword>
<evidence type="ECO:0000256" key="13">
    <source>
        <dbReference type="ARBA" id="ARBA00022833"/>
    </source>
</evidence>
<dbReference type="Gene3D" id="3.30.40.10">
    <property type="entry name" value="Zinc/RING finger domain, C3HC4 (zinc finger)"/>
    <property type="match status" value="1"/>
</dbReference>
<keyword evidence="8 16" id="KW-0808">Transferase</keyword>
<gene>
    <name evidence="19" type="ORF">P5673_004461</name>
</gene>
<evidence type="ECO:0000256" key="8">
    <source>
        <dbReference type="ARBA" id="ARBA00022679"/>
    </source>
</evidence>